<dbReference type="STRING" id="556484.B7GAD6"/>
<feature type="modified residue" description="N6-(pyridoxal phosphate)lysine" evidence="5">
    <location>
        <position position="251"/>
    </location>
</feature>
<dbReference type="NCBIfam" id="NF007825">
    <property type="entry name" value="PRK10534.1"/>
    <property type="match status" value="1"/>
</dbReference>
<keyword evidence="8" id="KW-1185">Reference proteome</keyword>
<dbReference type="GeneID" id="7195884"/>
<dbReference type="GO" id="GO:0006567">
    <property type="term" value="P:L-threonine catabolic process"/>
    <property type="evidence" value="ECO:0007669"/>
    <property type="project" value="TreeGrafter"/>
</dbReference>
<dbReference type="InterPro" id="IPR001597">
    <property type="entry name" value="ArAA_b-elim_lyase/Thr_aldolase"/>
</dbReference>
<dbReference type="KEGG" id="pti:PHATRDRAFT_49372"/>
<evidence type="ECO:0000256" key="3">
    <source>
        <dbReference type="ARBA" id="ARBA00022898"/>
    </source>
</evidence>
<evidence type="ECO:0000256" key="5">
    <source>
        <dbReference type="PIRSR" id="PIRSR017617-1"/>
    </source>
</evidence>
<protein>
    <recommendedName>
        <fullName evidence="6">Aromatic amino acid beta-eliminating lyase/threonine aldolase domain-containing protein</fullName>
    </recommendedName>
</protein>
<comment type="cofactor">
    <cofactor evidence="1">
        <name>pyridoxal 5'-phosphate</name>
        <dbReference type="ChEBI" id="CHEBI:597326"/>
    </cofactor>
</comment>
<gene>
    <name evidence="7" type="ORF">PHATRDRAFT_49372</name>
</gene>
<evidence type="ECO:0000313" key="8">
    <source>
        <dbReference type="Proteomes" id="UP000000759"/>
    </source>
</evidence>
<evidence type="ECO:0000256" key="4">
    <source>
        <dbReference type="ARBA" id="ARBA00023239"/>
    </source>
</evidence>
<evidence type="ECO:0000259" key="6">
    <source>
        <dbReference type="Pfam" id="PF01212"/>
    </source>
</evidence>
<dbReference type="GO" id="GO:0008732">
    <property type="term" value="F:L-allo-threonine aldolase activity"/>
    <property type="evidence" value="ECO:0007669"/>
    <property type="project" value="TreeGrafter"/>
</dbReference>
<dbReference type="eggNOG" id="KOG1368">
    <property type="taxonomic scope" value="Eukaryota"/>
</dbReference>
<organism evidence="7 8">
    <name type="scientific">Phaeodactylum tricornutum (strain CCAP 1055/1)</name>
    <dbReference type="NCBI Taxonomy" id="556484"/>
    <lineage>
        <taxon>Eukaryota</taxon>
        <taxon>Sar</taxon>
        <taxon>Stramenopiles</taxon>
        <taxon>Ochrophyta</taxon>
        <taxon>Bacillariophyta</taxon>
        <taxon>Bacillariophyceae</taxon>
        <taxon>Bacillariophycidae</taxon>
        <taxon>Naviculales</taxon>
        <taxon>Phaeodactylaceae</taxon>
        <taxon>Phaeodactylum</taxon>
    </lineage>
</organism>
<dbReference type="FunFam" id="3.40.640.10:FF:000030">
    <property type="entry name" value="Low-specificity L-threonine aldolase"/>
    <property type="match status" value="1"/>
</dbReference>
<keyword evidence="3" id="KW-0663">Pyridoxal phosphate</keyword>
<reference evidence="8" key="2">
    <citation type="submission" date="2008-08" db="EMBL/GenBank/DDBJ databases">
        <authorList>
            <consortium name="Diatom Consortium"/>
            <person name="Grigoriev I."/>
            <person name="Grimwood J."/>
            <person name="Kuo A."/>
            <person name="Otillar R.P."/>
            <person name="Salamov A."/>
            <person name="Detter J.C."/>
            <person name="Lindquist E."/>
            <person name="Shapiro H."/>
            <person name="Lucas S."/>
            <person name="Glavina del Rio T."/>
            <person name="Pitluck S."/>
            <person name="Rokhsar D."/>
            <person name="Bowler C."/>
        </authorList>
    </citation>
    <scope>GENOME REANNOTATION</scope>
    <source>
        <strain evidence="8">CCAP 1055/1</strain>
    </source>
</reference>
<dbReference type="InterPro" id="IPR015424">
    <property type="entry name" value="PyrdxlP-dep_Trfase"/>
</dbReference>
<dbReference type="PaxDb" id="2850-Phatr49372"/>
<comment type="similarity">
    <text evidence="2">Belongs to the threonine aldolase family.</text>
</comment>
<reference evidence="7 8" key="1">
    <citation type="journal article" date="2008" name="Nature">
        <title>The Phaeodactylum genome reveals the evolutionary history of diatom genomes.</title>
        <authorList>
            <person name="Bowler C."/>
            <person name="Allen A.E."/>
            <person name="Badger J.H."/>
            <person name="Grimwood J."/>
            <person name="Jabbari K."/>
            <person name="Kuo A."/>
            <person name="Maheswari U."/>
            <person name="Martens C."/>
            <person name="Maumus F."/>
            <person name="Otillar R.P."/>
            <person name="Rayko E."/>
            <person name="Salamov A."/>
            <person name="Vandepoele K."/>
            <person name="Beszteri B."/>
            <person name="Gruber A."/>
            <person name="Heijde M."/>
            <person name="Katinka M."/>
            <person name="Mock T."/>
            <person name="Valentin K."/>
            <person name="Verret F."/>
            <person name="Berges J.A."/>
            <person name="Brownlee C."/>
            <person name="Cadoret J.P."/>
            <person name="Chiovitti A."/>
            <person name="Choi C.J."/>
            <person name="Coesel S."/>
            <person name="De Martino A."/>
            <person name="Detter J.C."/>
            <person name="Durkin C."/>
            <person name="Falciatore A."/>
            <person name="Fournet J."/>
            <person name="Haruta M."/>
            <person name="Huysman M.J."/>
            <person name="Jenkins B.D."/>
            <person name="Jiroutova K."/>
            <person name="Jorgensen R.E."/>
            <person name="Joubert Y."/>
            <person name="Kaplan A."/>
            <person name="Kroger N."/>
            <person name="Kroth P.G."/>
            <person name="La Roche J."/>
            <person name="Lindquist E."/>
            <person name="Lommer M."/>
            <person name="Martin-Jezequel V."/>
            <person name="Lopez P.J."/>
            <person name="Lucas S."/>
            <person name="Mangogna M."/>
            <person name="McGinnis K."/>
            <person name="Medlin L.K."/>
            <person name="Montsant A."/>
            <person name="Oudot-Le Secq M.P."/>
            <person name="Napoli C."/>
            <person name="Obornik M."/>
            <person name="Parker M.S."/>
            <person name="Petit J.L."/>
            <person name="Porcel B.M."/>
            <person name="Poulsen N."/>
            <person name="Robison M."/>
            <person name="Rychlewski L."/>
            <person name="Rynearson T.A."/>
            <person name="Schmutz J."/>
            <person name="Shapiro H."/>
            <person name="Siaut M."/>
            <person name="Stanley M."/>
            <person name="Sussman M.R."/>
            <person name="Taylor A.R."/>
            <person name="Vardi A."/>
            <person name="von Dassow P."/>
            <person name="Vyverman W."/>
            <person name="Willis A."/>
            <person name="Wyrwicz L.S."/>
            <person name="Rokhsar D.S."/>
            <person name="Weissenbach J."/>
            <person name="Armbrust E.V."/>
            <person name="Green B.R."/>
            <person name="Van de Peer Y."/>
            <person name="Grigoriev I.V."/>
        </authorList>
    </citation>
    <scope>NUCLEOTIDE SEQUENCE [LARGE SCALE GENOMIC DNA]</scope>
    <source>
        <strain evidence="7 8">CCAP 1055/1</strain>
    </source>
</reference>
<name>B7GAD6_PHATC</name>
<proteinExistence type="inferred from homology"/>
<sequence length="400" mass="43834">MFVSSWKPPIRLGCSKVRCLLSARNRPLVVNSKRRAFLHANCPRFASALIDLRSDTVTKPSRPMLEAALSARTGDDVMGEDPTVLELEETVADLFRKEKGLYVPTGTMSNLVAIMSHCNRRSSEIIIGANCHICLWEGGNTAGLGGVHTRQLLEDETTAQIHRDHISDAFRSDDDDHFAKTELLCLENSHNMMGGVALPLSYVEDIGHLTTELGIKLHIDGARIFNASVCHNVPVDNLCKPADSVSVCLSKGLGAPLGSVLVGDTDFIRLAKRARKRCGGGMRQAGVVAAMGLYAIHNNISRLEADHRRAKRLANELQKNGFYLARNGAVDTNMFYFGLPDNSKVEWKDYCKILQTKHGVGLTGGYSRGGRLFRAVTHLDISDKDIDRAVEAMVLAARLS</sequence>
<dbReference type="Gene3D" id="3.90.1150.10">
    <property type="entry name" value="Aspartate Aminotransferase, domain 1"/>
    <property type="match status" value="1"/>
</dbReference>
<evidence type="ECO:0000313" key="7">
    <source>
        <dbReference type="EMBL" id="EEC44235.1"/>
    </source>
</evidence>
<evidence type="ECO:0000256" key="2">
    <source>
        <dbReference type="ARBA" id="ARBA00006966"/>
    </source>
</evidence>
<dbReference type="NCBIfam" id="NF041359">
    <property type="entry name" value="GntG_guanitoxin"/>
    <property type="match status" value="1"/>
</dbReference>
<feature type="domain" description="Aromatic amino acid beta-eliminating lyase/threonine aldolase" evidence="6">
    <location>
        <begin position="51"/>
        <end position="336"/>
    </location>
</feature>
<dbReference type="InterPro" id="IPR015422">
    <property type="entry name" value="PyrdxlP-dep_Trfase_small"/>
</dbReference>
<dbReference type="Proteomes" id="UP000000759">
    <property type="component" value="Chromosome 22"/>
</dbReference>
<dbReference type="Pfam" id="PF01212">
    <property type="entry name" value="Beta_elim_lyase"/>
    <property type="match status" value="1"/>
</dbReference>
<dbReference type="GO" id="GO:0006545">
    <property type="term" value="P:glycine biosynthetic process"/>
    <property type="evidence" value="ECO:0007669"/>
    <property type="project" value="TreeGrafter"/>
</dbReference>
<dbReference type="GO" id="GO:0005829">
    <property type="term" value="C:cytosol"/>
    <property type="evidence" value="ECO:0007669"/>
    <property type="project" value="TreeGrafter"/>
</dbReference>
<keyword evidence="4" id="KW-0456">Lyase</keyword>
<dbReference type="HOGENOM" id="CLU_029381_0_4_1"/>
<dbReference type="InParanoid" id="B7GAD6"/>
<evidence type="ECO:0000256" key="1">
    <source>
        <dbReference type="ARBA" id="ARBA00001933"/>
    </source>
</evidence>
<dbReference type="SUPFAM" id="SSF53383">
    <property type="entry name" value="PLP-dependent transferases"/>
    <property type="match status" value="1"/>
</dbReference>
<dbReference type="PANTHER" id="PTHR48097:SF9">
    <property type="entry name" value="L-THREONINE ALDOLASE"/>
    <property type="match status" value="1"/>
</dbReference>
<dbReference type="Gene3D" id="3.40.640.10">
    <property type="entry name" value="Type I PLP-dependent aspartate aminotransferase-like (Major domain)"/>
    <property type="match status" value="1"/>
</dbReference>
<dbReference type="InterPro" id="IPR015421">
    <property type="entry name" value="PyrdxlP-dep_Trfase_major"/>
</dbReference>
<dbReference type="RefSeq" id="XP_002184057.1">
    <property type="nucleotide sequence ID" value="XM_002184021.1"/>
</dbReference>
<accession>B7GAD6</accession>
<dbReference type="EMBL" id="CM000624">
    <property type="protein sequence ID" value="EEC44235.1"/>
    <property type="molecule type" value="Genomic_DNA"/>
</dbReference>
<dbReference type="OrthoDB" id="10261951at2759"/>
<dbReference type="InterPro" id="IPR023603">
    <property type="entry name" value="Low_specificity_L-TA-like"/>
</dbReference>
<dbReference type="PIRSF" id="PIRSF017617">
    <property type="entry name" value="Thr_aldolase"/>
    <property type="match status" value="1"/>
</dbReference>
<dbReference type="PANTHER" id="PTHR48097">
    <property type="entry name" value="L-THREONINE ALDOLASE-RELATED"/>
    <property type="match status" value="1"/>
</dbReference>
<dbReference type="AlphaFoldDB" id="B7GAD6"/>